<feature type="region of interest" description="Disordered" evidence="1">
    <location>
        <begin position="204"/>
        <end position="229"/>
    </location>
</feature>
<organism evidence="2 3">
    <name type="scientific">Hirsutella minnesotensis 3608</name>
    <dbReference type="NCBI Taxonomy" id="1043627"/>
    <lineage>
        <taxon>Eukaryota</taxon>
        <taxon>Fungi</taxon>
        <taxon>Dikarya</taxon>
        <taxon>Ascomycota</taxon>
        <taxon>Pezizomycotina</taxon>
        <taxon>Sordariomycetes</taxon>
        <taxon>Hypocreomycetidae</taxon>
        <taxon>Hypocreales</taxon>
        <taxon>Ophiocordycipitaceae</taxon>
        <taxon>Hirsutella</taxon>
    </lineage>
</organism>
<sequence>MADLVAGFQISRTALTSADLGAETSLPWSVRAPALCSEYEAVHPRKSSKKRIQLSDPSASRFAYGVHHAIFKHLQYSTRLTDLRPGTKTLNGSLADTFPSLAALAAAATKLARCLSSLFGRQTNNSADCIVPKGPKHGRRDEATATSSCLRIWVNAGASSREAGPAKTLSQPAGGIMMLRDYGGILALAQVNVQPYYQTRLRMRARGQEARPRPSTAYMTPEDNNRSRRGMLPQPSWTLYGSRHQSSHPAVPVSVTGLRKRNVPPVPHPGQGPRDVVHDTQLNAHAPAHWANPPTSRRRSCTHAPKHAKPRRLLQ</sequence>
<evidence type="ECO:0000256" key="1">
    <source>
        <dbReference type="SAM" id="MobiDB-lite"/>
    </source>
</evidence>
<keyword evidence="3" id="KW-1185">Reference proteome</keyword>
<dbReference type="Proteomes" id="UP000054481">
    <property type="component" value="Unassembled WGS sequence"/>
</dbReference>
<protein>
    <submittedName>
        <fullName evidence="2">Uncharacterized protein</fullName>
    </submittedName>
</protein>
<dbReference type="EMBL" id="KQ030574">
    <property type="protein sequence ID" value="KJZ71444.1"/>
    <property type="molecule type" value="Genomic_DNA"/>
</dbReference>
<reference evidence="2 3" key="1">
    <citation type="journal article" date="2014" name="Genome Biol. Evol.">
        <title>Comparative genomics and transcriptomics analyses reveal divergent lifestyle features of nematode endoparasitic fungus Hirsutella minnesotensis.</title>
        <authorList>
            <person name="Lai Y."/>
            <person name="Liu K."/>
            <person name="Zhang X."/>
            <person name="Zhang X."/>
            <person name="Li K."/>
            <person name="Wang N."/>
            <person name="Shu C."/>
            <person name="Wu Y."/>
            <person name="Wang C."/>
            <person name="Bushley K.E."/>
            <person name="Xiang M."/>
            <person name="Liu X."/>
        </authorList>
    </citation>
    <scope>NUCLEOTIDE SEQUENCE [LARGE SCALE GENOMIC DNA]</scope>
    <source>
        <strain evidence="2 3">3608</strain>
    </source>
</reference>
<evidence type="ECO:0000313" key="3">
    <source>
        <dbReference type="Proteomes" id="UP000054481"/>
    </source>
</evidence>
<name>A0A0F8A396_9HYPO</name>
<feature type="region of interest" description="Disordered" evidence="1">
    <location>
        <begin position="286"/>
        <end position="315"/>
    </location>
</feature>
<proteinExistence type="predicted"/>
<evidence type="ECO:0000313" key="2">
    <source>
        <dbReference type="EMBL" id="KJZ71444.1"/>
    </source>
</evidence>
<gene>
    <name evidence="2" type="ORF">HIM_09168</name>
</gene>
<accession>A0A0F8A396</accession>
<dbReference type="AlphaFoldDB" id="A0A0F8A396"/>
<feature type="compositionally biased region" description="Basic residues" evidence="1">
    <location>
        <begin position="296"/>
        <end position="315"/>
    </location>
</feature>